<keyword evidence="3" id="KW-1185">Reference proteome</keyword>
<evidence type="ECO:0000313" key="3">
    <source>
        <dbReference type="Proteomes" id="UP001597260"/>
    </source>
</evidence>
<protein>
    <submittedName>
        <fullName evidence="2">DUF6457 domain-containing protein</fullName>
    </submittedName>
</protein>
<evidence type="ECO:0000313" key="2">
    <source>
        <dbReference type="EMBL" id="MFD1323328.1"/>
    </source>
</evidence>
<dbReference type="Proteomes" id="UP001597260">
    <property type="component" value="Unassembled WGS sequence"/>
</dbReference>
<dbReference type="InterPro" id="IPR045598">
    <property type="entry name" value="DUF6457"/>
</dbReference>
<evidence type="ECO:0000259" key="1">
    <source>
        <dbReference type="Pfam" id="PF20058"/>
    </source>
</evidence>
<dbReference type="Pfam" id="PF20058">
    <property type="entry name" value="DUF6457"/>
    <property type="match status" value="1"/>
</dbReference>
<name>A0ABW3YFU2_9ACTN</name>
<accession>A0ABW3YFU2</accession>
<organism evidence="2 3">
    <name type="scientific">Micromonospora sonneratiae</name>
    <dbReference type="NCBI Taxonomy" id="1184706"/>
    <lineage>
        <taxon>Bacteria</taxon>
        <taxon>Bacillati</taxon>
        <taxon>Actinomycetota</taxon>
        <taxon>Actinomycetes</taxon>
        <taxon>Micromonosporales</taxon>
        <taxon>Micromonosporaceae</taxon>
        <taxon>Micromonospora</taxon>
    </lineage>
</organism>
<feature type="domain" description="DUF6457" evidence="1">
    <location>
        <begin position="3"/>
        <end position="80"/>
    </location>
</feature>
<gene>
    <name evidence="2" type="ORF">ACFQ4H_19765</name>
</gene>
<sequence>MDTQTPLQEWLDRVADALGTEEMSVDDRAAILDVVRQVAHGVYRPAGPLAAYLMGTVVGRGGDLRVAAATVADLVADWQPGAGPEPAAVGDAGSPG</sequence>
<reference evidence="3" key="1">
    <citation type="journal article" date="2019" name="Int. J. Syst. Evol. Microbiol.">
        <title>The Global Catalogue of Microorganisms (GCM) 10K type strain sequencing project: providing services to taxonomists for standard genome sequencing and annotation.</title>
        <authorList>
            <consortium name="The Broad Institute Genomics Platform"/>
            <consortium name="The Broad Institute Genome Sequencing Center for Infectious Disease"/>
            <person name="Wu L."/>
            <person name="Ma J."/>
        </authorList>
    </citation>
    <scope>NUCLEOTIDE SEQUENCE [LARGE SCALE GENOMIC DNA]</scope>
    <source>
        <strain evidence="3">JCM 31037</strain>
    </source>
</reference>
<proteinExistence type="predicted"/>
<dbReference type="RefSeq" id="WP_377572477.1">
    <property type="nucleotide sequence ID" value="NZ_JBHTMP010000030.1"/>
</dbReference>
<comment type="caution">
    <text evidence="2">The sequence shown here is derived from an EMBL/GenBank/DDBJ whole genome shotgun (WGS) entry which is preliminary data.</text>
</comment>
<dbReference type="EMBL" id="JBHTMP010000030">
    <property type="protein sequence ID" value="MFD1323328.1"/>
    <property type="molecule type" value="Genomic_DNA"/>
</dbReference>